<gene>
    <name evidence="7" type="ORF">E1284_21425</name>
</gene>
<comment type="similarity">
    <text evidence="1">Belongs to the sigma-70 factor family. ECF subfamily.</text>
</comment>
<evidence type="ECO:0000259" key="6">
    <source>
        <dbReference type="SMART" id="SM00421"/>
    </source>
</evidence>
<dbReference type="InterPro" id="IPR014284">
    <property type="entry name" value="RNA_pol_sigma-70_dom"/>
</dbReference>
<keyword evidence="2" id="KW-0805">Transcription regulation</keyword>
<dbReference type="NCBIfam" id="TIGR02937">
    <property type="entry name" value="sigma70-ECF"/>
    <property type="match status" value="1"/>
</dbReference>
<dbReference type="Pfam" id="PF04542">
    <property type="entry name" value="Sigma70_r2"/>
    <property type="match status" value="1"/>
</dbReference>
<dbReference type="SUPFAM" id="SSF88946">
    <property type="entry name" value="Sigma2 domain of RNA polymerase sigma factors"/>
    <property type="match status" value="1"/>
</dbReference>
<keyword evidence="8" id="KW-1185">Reference proteome</keyword>
<evidence type="ECO:0000256" key="4">
    <source>
        <dbReference type="ARBA" id="ARBA00023125"/>
    </source>
</evidence>
<dbReference type="PANTHER" id="PTHR43133:SF50">
    <property type="entry name" value="ECF RNA POLYMERASE SIGMA FACTOR SIGM"/>
    <property type="match status" value="1"/>
</dbReference>
<keyword evidence="3" id="KW-0731">Sigma factor</keyword>
<evidence type="ECO:0000313" key="7">
    <source>
        <dbReference type="EMBL" id="TDC13051.1"/>
    </source>
</evidence>
<proteinExistence type="inferred from homology"/>
<dbReference type="AlphaFoldDB" id="A0A4R4NTJ7"/>
<dbReference type="Pfam" id="PF04545">
    <property type="entry name" value="Sigma70_r4"/>
    <property type="match status" value="1"/>
</dbReference>
<dbReference type="CDD" id="cd06171">
    <property type="entry name" value="Sigma70_r4"/>
    <property type="match status" value="1"/>
</dbReference>
<organism evidence="7 8">
    <name type="scientific">Actinomadura bangladeshensis</name>
    <dbReference type="NCBI Taxonomy" id="453573"/>
    <lineage>
        <taxon>Bacteria</taxon>
        <taxon>Bacillati</taxon>
        <taxon>Actinomycetota</taxon>
        <taxon>Actinomycetes</taxon>
        <taxon>Streptosporangiales</taxon>
        <taxon>Thermomonosporaceae</taxon>
        <taxon>Actinomadura</taxon>
    </lineage>
</organism>
<dbReference type="Gene3D" id="1.10.1740.10">
    <property type="match status" value="1"/>
</dbReference>
<reference evidence="7 8" key="1">
    <citation type="submission" date="2019-03" db="EMBL/GenBank/DDBJ databases">
        <title>Draft genome sequences of novel Actinobacteria.</title>
        <authorList>
            <person name="Sahin N."/>
            <person name="Ay H."/>
            <person name="Saygin H."/>
        </authorList>
    </citation>
    <scope>NUCLEOTIDE SEQUENCE [LARGE SCALE GENOMIC DNA]</scope>
    <source>
        <strain evidence="7 8">DSM 45347</strain>
    </source>
</reference>
<dbReference type="SUPFAM" id="SSF88659">
    <property type="entry name" value="Sigma3 and sigma4 domains of RNA polymerase sigma factors"/>
    <property type="match status" value="1"/>
</dbReference>
<dbReference type="InterPro" id="IPR014325">
    <property type="entry name" value="RNA_pol_sigma-E_actinobac"/>
</dbReference>
<protein>
    <submittedName>
        <fullName evidence="7">SigE family RNA polymerase sigma factor</fullName>
    </submittedName>
</protein>
<comment type="caution">
    <text evidence="7">The sequence shown here is derived from an EMBL/GenBank/DDBJ whole genome shotgun (WGS) entry which is preliminary data.</text>
</comment>
<dbReference type="InterPro" id="IPR036388">
    <property type="entry name" value="WH-like_DNA-bd_sf"/>
</dbReference>
<dbReference type="InterPro" id="IPR013324">
    <property type="entry name" value="RNA_pol_sigma_r3/r4-like"/>
</dbReference>
<keyword evidence="5" id="KW-0804">Transcription</keyword>
<accession>A0A4R4NTJ7</accession>
<evidence type="ECO:0000256" key="1">
    <source>
        <dbReference type="ARBA" id="ARBA00010641"/>
    </source>
</evidence>
<dbReference type="SMART" id="SM00421">
    <property type="entry name" value="HTH_LUXR"/>
    <property type="match status" value="1"/>
</dbReference>
<dbReference type="PANTHER" id="PTHR43133">
    <property type="entry name" value="RNA POLYMERASE ECF-TYPE SIGMA FACTO"/>
    <property type="match status" value="1"/>
</dbReference>
<dbReference type="InterPro" id="IPR007630">
    <property type="entry name" value="RNA_pol_sigma70_r4"/>
</dbReference>
<name>A0A4R4NTJ7_9ACTN</name>
<dbReference type="InterPro" id="IPR007627">
    <property type="entry name" value="RNA_pol_sigma70_r2"/>
</dbReference>
<dbReference type="EMBL" id="SMJW01000110">
    <property type="protein sequence ID" value="TDC13051.1"/>
    <property type="molecule type" value="Genomic_DNA"/>
</dbReference>
<dbReference type="GO" id="GO:0006352">
    <property type="term" value="P:DNA-templated transcription initiation"/>
    <property type="evidence" value="ECO:0007669"/>
    <property type="project" value="InterPro"/>
</dbReference>
<dbReference type="InterPro" id="IPR000792">
    <property type="entry name" value="Tscrpt_reg_LuxR_C"/>
</dbReference>
<sequence length="188" mass="21177">MQQNHGPARPGDDGKDGSLDDDVVTYEAFVESRAQALLRYGFVLTGNADDAADLLQEGLIRLRGAWGRVVNKDDPEGYVRKIMARQHISTWRRRRREHLVGSVPERHYDDRGLERAERDPRLWESLTALPRRQRAVLVLRYYEDLSDEEIARTLGVSRGTVRSQAARALGKLRAEWHPAAAPTAGGAP</sequence>
<evidence type="ECO:0000256" key="3">
    <source>
        <dbReference type="ARBA" id="ARBA00023082"/>
    </source>
</evidence>
<dbReference type="Proteomes" id="UP000295431">
    <property type="component" value="Unassembled WGS sequence"/>
</dbReference>
<dbReference type="OrthoDB" id="2046835at2"/>
<evidence type="ECO:0000256" key="5">
    <source>
        <dbReference type="ARBA" id="ARBA00023163"/>
    </source>
</evidence>
<evidence type="ECO:0000256" key="2">
    <source>
        <dbReference type="ARBA" id="ARBA00023015"/>
    </source>
</evidence>
<keyword evidence="4" id="KW-0238">DNA-binding</keyword>
<dbReference type="GO" id="GO:0003677">
    <property type="term" value="F:DNA binding"/>
    <property type="evidence" value="ECO:0007669"/>
    <property type="project" value="UniProtKB-KW"/>
</dbReference>
<dbReference type="NCBIfam" id="TIGR02983">
    <property type="entry name" value="SigE-fam_strep"/>
    <property type="match status" value="1"/>
</dbReference>
<dbReference type="GO" id="GO:0016987">
    <property type="term" value="F:sigma factor activity"/>
    <property type="evidence" value="ECO:0007669"/>
    <property type="project" value="UniProtKB-KW"/>
</dbReference>
<feature type="domain" description="HTH luxR-type" evidence="6">
    <location>
        <begin position="126"/>
        <end position="184"/>
    </location>
</feature>
<evidence type="ECO:0000313" key="8">
    <source>
        <dbReference type="Proteomes" id="UP000295431"/>
    </source>
</evidence>
<dbReference type="Gene3D" id="1.10.10.10">
    <property type="entry name" value="Winged helix-like DNA-binding domain superfamily/Winged helix DNA-binding domain"/>
    <property type="match status" value="1"/>
</dbReference>
<dbReference type="InterPro" id="IPR013325">
    <property type="entry name" value="RNA_pol_sigma_r2"/>
</dbReference>
<dbReference type="InterPro" id="IPR039425">
    <property type="entry name" value="RNA_pol_sigma-70-like"/>
</dbReference>